<dbReference type="Proteomes" id="UP001243856">
    <property type="component" value="Unassembled WGS sequence"/>
</dbReference>
<evidence type="ECO:0000256" key="3">
    <source>
        <dbReference type="ARBA" id="ARBA00023163"/>
    </source>
</evidence>
<dbReference type="RefSeq" id="WP_284576200.1">
    <property type="nucleotide sequence ID" value="NZ_JASNVE010000015.1"/>
</dbReference>
<keyword evidence="3" id="KW-0804">Transcription</keyword>
<reference evidence="6 7" key="1">
    <citation type="submission" date="2023-05" db="EMBL/GenBank/DDBJ databases">
        <title>Metabolic capabilities are highly conserved among human nasal-associated Corynebacterium species in pangenomic analyses.</title>
        <authorList>
            <person name="Tran T.H."/>
            <person name="Roberts A.Q."/>
            <person name="Escapa I.F."/>
            <person name="Gao W."/>
            <person name="Conlan S."/>
            <person name="Kong H."/>
            <person name="Segre J.A."/>
            <person name="Kelly M.S."/>
            <person name="Lemon K.P."/>
        </authorList>
    </citation>
    <scope>NUCLEOTIDE SEQUENCE [LARGE SCALE GENOMIC DNA]</scope>
    <source>
        <strain evidence="6 7">KPL2811</strain>
    </source>
</reference>
<dbReference type="PANTHER" id="PTHR30154:SF34">
    <property type="entry name" value="TRANSCRIPTIONAL REGULATOR AZLB"/>
    <property type="match status" value="1"/>
</dbReference>
<feature type="domain" description="HTH asnC-type" evidence="5">
    <location>
        <begin position="3"/>
        <end position="43"/>
    </location>
</feature>
<dbReference type="SUPFAM" id="SSF54909">
    <property type="entry name" value="Dimeric alpha+beta barrel"/>
    <property type="match status" value="2"/>
</dbReference>
<evidence type="ECO:0000256" key="1">
    <source>
        <dbReference type="ARBA" id="ARBA00023015"/>
    </source>
</evidence>
<dbReference type="SUPFAM" id="SSF46785">
    <property type="entry name" value="Winged helix' DNA-binding domain"/>
    <property type="match status" value="2"/>
</dbReference>
<evidence type="ECO:0000313" key="7">
    <source>
        <dbReference type="Proteomes" id="UP001243856"/>
    </source>
</evidence>
<feature type="domain" description="Transcription regulator AsnC/Lrp ligand binding" evidence="4">
    <location>
        <begin position="242"/>
        <end position="309"/>
    </location>
</feature>
<dbReference type="Pfam" id="PF13412">
    <property type="entry name" value="HTH_24"/>
    <property type="match status" value="1"/>
</dbReference>
<dbReference type="Pfam" id="PF01037">
    <property type="entry name" value="AsnC_trans_reg"/>
    <property type="match status" value="2"/>
</dbReference>
<dbReference type="PRINTS" id="PR00033">
    <property type="entry name" value="HTHASNC"/>
</dbReference>
<dbReference type="InterPro" id="IPR036388">
    <property type="entry name" value="WH-like_DNA-bd_sf"/>
</dbReference>
<organism evidence="6 7">
    <name type="scientific">Corynebacterium propinquum</name>
    <dbReference type="NCBI Taxonomy" id="43769"/>
    <lineage>
        <taxon>Bacteria</taxon>
        <taxon>Bacillati</taxon>
        <taxon>Actinomycetota</taxon>
        <taxon>Actinomycetes</taxon>
        <taxon>Mycobacteriales</taxon>
        <taxon>Corynebacteriaceae</taxon>
        <taxon>Corynebacterium</taxon>
    </lineage>
</organism>
<dbReference type="SMART" id="SM00344">
    <property type="entry name" value="HTH_ASNC"/>
    <property type="match status" value="2"/>
</dbReference>
<dbReference type="EMBL" id="JASNVK010000017">
    <property type="protein sequence ID" value="MDK4301344.1"/>
    <property type="molecule type" value="Genomic_DNA"/>
</dbReference>
<dbReference type="Gene3D" id="3.30.70.920">
    <property type="match status" value="2"/>
</dbReference>
<gene>
    <name evidence="6" type="ORF">QPX45_08865</name>
</gene>
<dbReference type="InterPro" id="IPR019888">
    <property type="entry name" value="Tscrpt_reg_AsnC-like"/>
</dbReference>
<evidence type="ECO:0000259" key="5">
    <source>
        <dbReference type="Pfam" id="PF13404"/>
    </source>
</evidence>
<dbReference type="Pfam" id="PF13404">
    <property type="entry name" value="HTH_AsnC-type"/>
    <property type="match status" value="1"/>
</dbReference>
<dbReference type="InterPro" id="IPR019887">
    <property type="entry name" value="Tscrpt_reg_AsnC/Lrp_C"/>
</dbReference>
<accession>A0ABT7G3M6</accession>
<evidence type="ECO:0000313" key="6">
    <source>
        <dbReference type="EMBL" id="MDK4301344.1"/>
    </source>
</evidence>
<dbReference type="InterPro" id="IPR011008">
    <property type="entry name" value="Dimeric_a/b-barrel"/>
</dbReference>
<name>A0ABT7G3M6_9CORY</name>
<evidence type="ECO:0000259" key="4">
    <source>
        <dbReference type="Pfam" id="PF01037"/>
    </source>
</evidence>
<evidence type="ECO:0000256" key="2">
    <source>
        <dbReference type="ARBA" id="ARBA00023125"/>
    </source>
</evidence>
<dbReference type="InterPro" id="IPR000485">
    <property type="entry name" value="AsnC-type_HTH_dom"/>
</dbReference>
<dbReference type="PANTHER" id="PTHR30154">
    <property type="entry name" value="LEUCINE-RESPONSIVE REGULATORY PROTEIN"/>
    <property type="match status" value="1"/>
</dbReference>
<feature type="domain" description="Transcription regulator AsnC/Lrp ligand binding" evidence="4">
    <location>
        <begin position="68"/>
        <end position="136"/>
    </location>
</feature>
<comment type="caution">
    <text evidence="6">The sequence shown here is derived from an EMBL/GenBank/DDBJ whole genome shotgun (WGS) entry which is preliminary data.</text>
</comment>
<dbReference type="Gene3D" id="1.10.10.10">
    <property type="entry name" value="Winged helix-like DNA-binding domain superfamily/Winged helix DNA-binding domain"/>
    <property type="match status" value="2"/>
</dbReference>
<keyword evidence="7" id="KW-1185">Reference proteome</keyword>
<keyword evidence="2" id="KW-0238">DNA-binding</keyword>
<dbReference type="InterPro" id="IPR036390">
    <property type="entry name" value="WH_DNA-bd_sf"/>
</dbReference>
<sequence length="334" mass="37364">MFDDVDRQVVAALFSDPRASWEKIGEQTSVSANTVSRRVKRLQDNGELKIVGEIPWGLFSDTFPVHLWIQVSGSHIRRVLDSLSNMPETQHVAALLGRCQIFCTLFGRNEIHLLELIDDIQSIKGVAQISAYPVIKPAVKASGWRPHIYPNLLSNHADTFSPVLLETRERRVNVPLNDTERECLRLLQLNGRLSATDLARNVEISVPTAHRILARLIGDGFFRPRVECNLQNLGFNCKFLLRIEVKPEYLVNVLNRIAQHPAFRLVAQIAGDSDIFATGVAADRSALAGIINGDLAKIDGIYATSSDIIARDWKRFWTLYADNGSLSNFAPIFV</sequence>
<keyword evidence="1" id="KW-0805">Transcription regulation</keyword>
<proteinExistence type="predicted"/>
<protein>
    <submittedName>
        <fullName evidence="6">Lrp/AsnC family transcriptional regulator</fullName>
    </submittedName>
</protein>